<feature type="transmembrane region" description="Helical" evidence="1">
    <location>
        <begin position="147"/>
        <end position="168"/>
    </location>
</feature>
<name>A0AAV9G6A6_9PEZI</name>
<keyword evidence="1" id="KW-0472">Membrane</keyword>
<dbReference type="Proteomes" id="UP001321760">
    <property type="component" value="Unassembled WGS sequence"/>
</dbReference>
<organism evidence="2 3">
    <name type="scientific">Podospora aff. communis PSN243</name>
    <dbReference type="NCBI Taxonomy" id="3040156"/>
    <lineage>
        <taxon>Eukaryota</taxon>
        <taxon>Fungi</taxon>
        <taxon>Dikarya</taxon>
        <taxon>Ascomycota</taxon>
        <taxon>Pezizomycotina</taxon>
        <taxon>Sordariomycetes</taxon>
        <taxon>Sordariomycetidae</taxon>
        <taxon>Sordariales</taxon>
        <taxon>Podosporaceae</taxon>
        <taxon>Podospora</taxon>
    </lineage>
</organism>
<gene>
    <name evidence="2" type="ORF">QBC34DRAFT_361207</name>
</gene>
<sequence>MAQEASTVHATRLDEGAEFLPPKEVRLRARHWEIFHRNILWRVVSSLVSAILVLATLYAFAGMENVNTWERRWFNMLTIFFSSLVSLSVGSLLGFLGGMMRWPLLANRSHSPLGVDLVLGMQNPTGSLRLVANHVSRRHWSVTTTVVLVYLLFNIVGRLSVAIFGLTYDLNEHDAVEYPVMVTDWSSGSWLNASAESFDIQRLVGRITAPIEHGGDWIEASETKTKHNISEQSIDGSVDGQTVTYSYSFKEAKGLEMLRSKERVLRSSVKCVVRQVRNGKIYEHGAGDDKWSAEELKDLTNVQLERRNLTTAKGHLFECEACLAGLDGNSRYGTTLFYGLSANRSHLAASILLNGGALIPTSPISRVTGVGRLSGNYSLKIYGPGDPDYPFYMDGMDEIINMFSGSQLEKSDEAKVREGERRAAQIVARLPMYHIISADMLLPKEPLTVGASPRSYIQRTLEVKWDRAIAVLLAIFVGELLAISVVYYACRKVLVRDHESYLSIARLLMEYLEQPEAKGRSVDTGRELTEQMKHAKLRYKAVRTADGALRVTLLGQDEGAKERLLNQDEGIVGLESEDLLKRETEVGFVDGAYN</sequence>
<feature type="transmembrane region" description="Helical" evidence="1">
    <location>
        <begin position="468"/>
        <end position="490"/>
    </location>
</feature>
<evidence type="ECO:0000313" key="2">
    <source>
        <dbReference type="EMBL" id="KAK4443860.1"/>
    </source>
</evidence>
<protein>
    <submittedName>
        <fullName evidence="2">Uncharacterized protein</fullName>
    </submittedName>
</protein>
<proteinExistence type="predicted"/>
<reference evidence="2" key="1">
    <citation type="journal article" date="2023" name="Mol. Phylogenet. Evol.">
        <title>Genome-scale phylogeny and comparative genomics of the fungal order Sordariales.</title>
        <authorList>
            <person name="Hensen N."/>
            <person name="Bonometti L."/>
            <person name="Westerberg I."/>
            <person name="Brannstrom I.O."/>
            <person name="Guillou S."/>
            <person name="Cros-Aarteil S."/>
            <person name="Calhoun S."/>
            <person name="Haridas S."/>
            <person name="Kuo A."/>
            <person name="Mondo S."/>
            <person name="Pangilinan J."/>
            <person name="Riley R."/>
            <person name="LaButti K."/>
            <person name="Andreopoulos B."/>
            <person name="Lipzen A."/>
            <person name="Chen C."/>
            <person name="Yan M."/>
            <person name="Daum C."/>
            <person name="Ng V."/>
            <person name="Clum A."/>
            <person name="Steindorff A."/>
            <person name="Ohm R.A."/>
            <person name="Martin F."/>
            <person name="Silar P."/>
            <person name="Natvig D.O."/>
            <person name="Lalanne C."/>
            <person name="Gautier V."/>
            <person name="Ament-Velasquez S.L."/>
            <person name="Kruys A."/>
            <person name="Hutchinson M.I."/>
            <person name="Powell A.J."/>
            <person name="Barry K."/>
            <person name="Miller A.N."/>
            <person name="Grigoriev I.V."/>
            <person name="Debuchy R."/>
            <person name="Gladieux P."/>
            <person name="Hiltunen Thoren M."/>
            <person name="Johannesson H."/>
        </authorList>
    </citation>
    <scope>NUCLEOTIDE SEQUENCE</scope>
    <source>
        <strain evidence="2">PSN243</strain>
    </source>
</reference>
<feature type="transmembrane region" description="Helical" evidence="1">
    <location>
        <begin position="39"/>
        <end position="61"/>
    </location>
</feature>
<dbReference type="AlphaFoldDB" id="A0AAV9G6A6"/>
<reference evidence="2" key="2">
    <citation type="submission" date="2023-05" db="EMBL/GenBank/DDBJ databases">
        <authorList>
            <consortium name="Lawrence Berkeley National Laboratory"/>
            <person name="Steindorff A."/>
            <person name="Hensen N."/>
            <person name="Bonometti L."/>
            <person name="Westerberg I."/>
            <person name="Brannstrom I.O."/>
            <person name="Guillou S."/>
            <person name="Cros-Aarteil S."/>
            <person name="Calhoun S."/>
            <person name="Haridas S."/>
            <person name="Kuo A."/>
            <person name="Mondo S."/>
            <person name="Pangilinan J."/>
            <person name="Riley R."/>
            <person name="Labutti K."/>
            <person name="Andreopoulos B."/>
            <person name="Lipzen A."/>
            <person name="Chen C."/>
            <person name="Yanf M."/>
            <person name="Daum C."/>
            <person name="Ng V."/>
            <person name="Clum A."/>
            <person name="Ohm R."/>
            <person name="Martin F."/>
            <person name="Silar P."/>
            <person name="Natvig D."/>
            <person name="Lalanne C."/>
            <person name="Gautier V."/>
            <person name="Ament-Velasquez S.L."/>
            <person name="Kruys A."/>
            <person name="Hutchinson M.I."/>
            <person name="Powell A.J."/>
            <person name="Barry K."/>
            <person name="Miller A.N."/>
            <person name="Grigoriev I.V."/>
            <person name="Debuchy R."/>
            <person name="Gladieux P."/>
            <person name="Thoren M.H."/>
            <person name="Johannesson H."/>
        </authorList>
    </citation>
    <scope>NUCLEOTIDE SEQUENCE</scope>
    <source>
        <strain evidence="2">PSN243</strain>
    </source>
</reference>
<keyword evidence="1" id="KW-0812">Transmembrane</keyword>
<feature type="transmembrane region" description="Helical" evidence="1">
    <location>
        <begin position="73"/>
        <end position="96"/>
    </location>
</feature>
<accession>A0AAV9G6A6</accession>
<evidence type="ECO:0000313" key="3">
    <source>
        <dbReference type="Proteomes" id="UP001321760"/>
    </source>
</evidence>
<dbReference type="EMBL" id="MU865985">
    <property type="protein sequence ID" value="KAK4443860.1"/>
    <property type="molecule type" value="Genomic_DNA"/>
</dbReference>
<keyword evidence="1" id="KW-1133">Transmembrane helix</keyword>
<evidence type="ECO:0000256" key="1">
    <source>
        <dbReference type="SAM" id="Phobius"/>
    </source>
</evidence>
<keyword evidence="3" id="KW-1185">Reference proteome</keyword>
<comment type="caution">
    <text evidence="2">The sequence shown here is derived from an EMBL/GenBank/DDBJ whole genome shotgun (WGS) entry which is preliminary data.</text>
</comment>